<comment type="caution">
    <text evidence="2">The sequence shown here is derived from an EMBL/GenBank/DDBJ whole genome shotgun (WGS) entry which is preliminary data.</text>
</comment>
<name>A0A150PCC9_SORCE</name>
<dbReference type="InterPro" id="IPR011050">
    <property type="entry name" value="Pectin_lyase_fold/virulence"/>
</dbReference>
<dbReference type="InterPro" id="IPR039448">
    <property type="entry name" value="Beta_helix"/>
</dbReference>
<gene>
    <name evidence="2" type="ORF">BE08_35945</name>
</gene>
<organism evidence="2 3">
    <name type="scientific">Sorangium cellulosum</name>
    <name type="common">Polyangium cellulosum</name>
    <dbReference type="NCBI Taxonomy" id="56"/>
    <lineage>
        <taxon>Bacteria</taxon>
        <taxon>Pseudomonadati</taxon>
        <taxon>Myxococcota</taxon>
        <taxon>Polyangia</taxon>
        <taxon>Polyangiales</taxon>
        <taxon>Polyangiaceae</taxon>
        <taxon>Sorangium</taxon>
    </lineage>
</organism>
<dbReference type="Pfam" id="PF13229">
    <property type="entry name" value="Beta_helix"/>
    <property type="match status" value="1"/>
</dbReference>
<dbReference type="SUPFAM" id="SSF51126">
    <property type="entry name" value="Pectin lyase-like"/>
    <property type="match status" value="1"/>
</dbReference>
<dbReference type="PROSITE" id="PS51257">
    <property type="entry name" value="PROKAR_LIPOPROTEIN"/>
    <property type="match status" value="1"/>
</dbReference>
<dbReference type="InterPro" id="IPR006626">
    <property type="entry name" value="PbH1"/>
</dbReference>
<dbReference type="InterPro" id="IPR012334">
    <property type="entry name" value="Pectin_lyas_fold"/>
</dbReference>
<accession>A0A150PCC9</accession>
<dbReference type="Proteomes" id="UP000075420">
    <property type="component" value="Unassembled WGS sequence"/>
</dbReference>
<feature type="domain" description="Right handed beta helix" evidence="1">
    <location>
        <begin position="158"/>
        <end position="300"/>
    </location>
</feature>
<reference evidence="2 3" key="1">
    <citation type="submission" date="2014-02" db="EMBL/GenBank/DDBJ databases">
        <title>The small core and large imbalanced accessory genome model reveals a collaborative survival strategy of Sorangium cellulosum strains in nature.</title>
        <authorList>
            <person name="Han K."/>
            <person name="Peng R."/>
            <person name="Blom J."/>
            <person name="Li Y.-Z."/>
        </authorList>
    </citation>
    <scope>NUCLEOTIDE SEQUENCE [LARGE SCALE GENOMIC DNA]</scope>
    <source>
        <strain evidence="2 3">So0157-25</strain>
    </source>
</reference>
<dbReference type="EMBL" id="JELY01002189">
    <property type="protein sequence ID" value="KYF53312.1"/>
    <property type="molecule type" value="Genomic_DNA"/>
</dbReference>
<protein>
    <recommendedName>
        <fullName evidence="1">Right handed beta helix domain-containing protein</fullName>
    </recommendedName>
</protein>
<dbReference type="Gene3D" id="2.160.20.10">
    <property type="entry name" value="Single-stranded right-handed beta-helix, Pectin lyase-like"/>
    <property type="match status" value="1"/>
</dbReference>
<evidence type="ECO:0000313" key="3">
    <source>
        <dbReference type="Proteomes" id="UP000075420"/>
    </source>
</evidence>
<dbReference type="SMART" id="SM00710">
    <property type="entry name" value="PbH1"/>
    <property type="match status" value="5"/>
</dbReference>
<proteinExistence type="predicted"/>
<evidence type="ECO:0000313" key="2">
    <source>
        <dbReference type="EMBL" id="KYF53312.1"/>
    </source>
</evidence>
<evidence type="ECO:0000259" key="1">
    <source>
        <dbReference type="Pfam" id="PF13229"/>
    </source>
</evidence>
<sequence length="471" mass="47242">MQRKASCVEIVVLVAGLGGLAGCGSSEPPAGCPPENEIRGACAGVPRDAVCEGGICDAGVDCAEVTQVDSDAALQRAAAGAMSGACIALAPGSYGAVEIPGGVSLLGRSADDVAVGEVTVGAGEGAVLRGFRAPTIRVQGATGARIDSVRVSGSAQEGVVVDPRSSVTLIRSTIEGAGSYGVYALDPRSVSLDQVVIDGSGRPALWVASSEDCPAPAARPTIDMRRSIVRGNHIAGVALFGASAAIQGVDILETAPGDVHSYGEGGGGLSVAACSEVDVQGLRVHDNASYGVLIDGSAGNIGGLGSEGEVEIHRNVRGLWIQNITESFTVENAQLDQNKGAAIGLSGESRGVIICRSRVSRTEMKTLDAVGDISVREVGHGLVWSERSSASVVDVSLSGSSIASVLIDGEAGGELDRVVLSGGDEALGIVQQHVTSGAQQPVLSGGTPALRVAEGQVYPVPTSPAVLARGL</sequence>
<dbReference type="AlphaFoldDB" id="A0A150PCC9"/>